<dbReference type="OrthoDB" id="337884at2"/>
<dbReference type="AlphaFoldDB" id="A0A2T1D836"/>
<dbReference type="Proteomes" id="UP000238634">
    <property type="component" value="Unassembled WGS sequence"/>
</dbReference>
<gene>
    <name evidence="1" type="ORF">C7B65_21050</name>
</gene>
<name>A0A2T1D836_9CYAN</name>
<evidence type="ECO:0000313" key="1">
    <source>
        <dbReference type="EMBL" id="PSB16616.1"/>
    </source>
</evidence>
<dbReference type="Gene3D" id="3.30.2020.40">
    <property type="entry name" value="Uncharacterised protein PF10387, DUF2442"/>
    <property type="match status" value="1"/>
</dbReference>
<evidence type="ECO:0000313" key="2">
    <source>
        <dbReference type="Proteomes" id="UP000238634"/>
    </source>
</evidence>
<dbReference type="EMBL" id="PVWG01000039">
    <property type="protein sequence ID" value="PSB16616.1"/>
    <property type="molecule type" value="Genomic_DNA"/>
</dbReference>
<protein>
    <submittedName>
        <fullName evidence="1">DUF2442 domain-containing protein</fullName>
    </submittedName>
</protein>
<proteinExistence type="predicted"/>
<reference evidence="1 2" key="2">
    <citation type="submission" date="2018-03" db="EMBL/GenBank/DDBJ databases">
        <title>The ancient ancestry and fast evolution of plastids.</title>
        <authorList>
            <person name="Moore K.R."/>
            <person name="Magnabosco C."/>
            <person name="Momper L."/>
            <person name="Gold D.A."/>
            <person name="Bosak T."/>
            <person name="Fournier G.P."/>
        </authorList>
    </citation>
    <scope>NUCLEOTIDE SEQUENCE [LARGE SCALE GENOMIC DNA]</scope>
    <source>
        <strain evidence="1 2">ULC007</strain>
    </source>
</reference>
<reference evidence="1 2" key="1">
    <citation type="submission" date="2018-02" db="EMBL/GenBank/DDBJ databases">
        <authorList>
            <person name="Cohen D.B."/>
            <person name="Kent A.D."/>
        </authorList>
    </citation>
    <scope>NUCLEOTIDE SEQUENCE [LARGE SCALE GENOMIC DNA]</scope>
    <source>
        <strain evidence="1 2">ULC007</strain>
    </source>
</reference>
<dbReference type="InterPro" id="IPR018841">
    <property type="entry name" value="DUF2442"/>
</dbReference>
<sequence length="59" mass="6813">MFQNENCWQNWQFLGGGYAIEWVDLDEHIGVEGLLAGRQSGESQRSLERWLSTREASIN</sequence>
<dbReference type="Pfam" id="PF10387">
    <property type="entry name" value="DUF2442"/>
    <property type="match status" value="1"/>
</dbReference>
<organism evidence="1 2">
    <name type="scientific">Phormidesmis priestleyi ULC007</name>
    <dbReference type="NCBI Taxonomy" id="1920490"/>
    <lineage>
        <taxon>Bacteria</taxon>
        <taxon>Bacillati</taxon>
        <taxon>Cyanobacteriota</taxon>
        <taxon>Cyanophyceae</taxon>
        <taxon>Leptolyngbyales</taxon>
        <taxon>Leptolyngbyaceae</taxon>
        <taxon>Phormidesmis</taxon>
    </lineage>
</organism>
<accession>A0A2T1D836</accession>
<keyword evidence="2" id="KW-1185">Reference proteome</keyword>
<comment type="caution">
    <text evidence="1">The sequence shown here is derived from an EMBL/GenBank/DDBJ whole genome shotgun (WGS) entry which is preliminary data.</text>
</comment>